<feature type="compositionally biased region" description="Polar residues" evidence="1">
    <location>
        <begin position="227"/>
        <end position="238"/>
    </location>
</feature>
<organism evidence="2 3">
    <name type="scientific">Letharia lupina</name>
    <dbReference type="NCBI Taxonomy" id="560253"/>
    <lineage>
        <taxon>Eukaryota</taxon>
        <taxon>Fungi</taxon>
        <taxon>Dikarya</taxon>
        <taxon>Ascomycota</taxon>
        <taxon>Pezizomycotina</taxon>
        <taxon>Lecanoromycetes</taxon>
        <taxon>OSLEUM clade</taxon>
        <taxon>Lecanoromycetidae</taxon>
        <taxon>Lecanorales</taxon>
        <taxon>Lecanorineae</taxon>
        <taxon>Parmeliaceae</taxon>
        <taxon>Letharia</taxon>
    </lineage>
</organism>
<evidence type="ECO:0000313" key="2">
    <source>
        <dbReference type="EMBL" id="KAF6224127.1"/>
    </source>
</evidence>
<feature type="compositionally biased region" description="Acidic residues" evidence="1">
    <location>
        <begin position="139"/>
        <end position="149"/>
    </location>
</feature>
<feature type="compositionally biased region" description="Polar residues" evidence="1">
    <location>
        <begin position="1"/>
        <end position="10"/>
    </location>
</feature>
<feature type="compositionally biased region" description="Low complexity" evidence="1">
    <location>
        <begin position="49"/>
        <end position="66"/>
    </location>
</feature>
<dbReference type="GeneID" id="59339091"/>
<dbReference type="EMBL" id="JACCJB010000009">
    <property type="protein sequence ID" value="KAF6224127.1"/>
    <property type="molecule type" value="Genomic_DNA"/>
</dbReference>
<feature type="region of interest" description="Disordered" evidence="1">
    <location>
        <begin position="135"/>
        <end position="185"/>
    </location>
</feature>
<feature type="region of interest" description="Disordered" evidence="1">
    <location>
        <begin position="1"/>
        <end position="92"/>
    </location>
</feature>
<feature type="compositionally biased region" description="Basic and acidic residues" evidence="1">
    <location>
        <begin position="150"/>
        <end position="171"/>
    </location>
</feature>
<evidence type="ECO:0000256" key="1">
    <source>
        <dbReference type="SAM" id="MobiDB-lite"/>
    </source>
</evidence>
<dbReference type="AlphaFoldDB" id="A0A8H6CIM3"/>
<sequence length="238" mass="25347">MSTLPPSSAATPHPQRPPPPSLFLGPPSRNASNISLPPAAPAPAPSQPRAPLLRSRSARAPDPASATLGRARPQPPQPSQTEGDRTDALWAEMQATLAEVELSAFSSAHVFGSAHSAALDELREAQIALAKVWGRGEANEEEEEEEEEAETIKVKSGQGKEDGKLDGKTDGESEEEEDIAEARRRREANEKFFSRVGKGVVDVVGKLEGVAQAMAKVERESREIWNGSDSVESGSVAT</sequence>
<feature type="region of interest" description="Disordered" evidence="1">
    <location>
        <begin position="216"/>
        <end position="238"/>
    </location>
</feature>
<dbReference type="RefSeq" id="XP_037153187.1">
    <property type="nucleotide sequence ID" value="XM_037301553.1"/>
</dbReference>
<gene>
    <name evidence="2" type="ORF">HO133_010701</name>
</gene>
<dbReference type="Proteomes" id="UP000593566">
    <property type="component" value="Unassembled WGS sequence"/>
</dbReference>
<keyword evidence="3" id="KW-1185">Reference proteome</keyword>
<evidence type="ECO:0000313" key="3">
    <source>
        <dbReference type="Proteomes" id="UP000593566"/>
    </source>
</evidence>
<name>A0A8H6CIM3_9LECA</name>
<accession>A0A8H6CIM3</accession>
<feature type="compositionally biased region" description="Pro residues" evidence="1">
    <location>
        <begin position="38"/>
        <end position="48"/>
    </location>
</feature>
<proteinExistence type="predicted"/>
<comment type="caution">
    <text evidence="2">The sequence shown here is derived from an EMBL/GenBank/DDBJ whole genome shotgun (WGS) entry which is preliminary data.</text>
</comment>
<dbReference type="Pfam" id="PF17242">
    <property type="entry name" value="DUF5315"/>
    <property type="match status" value="1"/>
</dbReference>
<protein>
    <submittedName>
        <fullName evidence="2">Uncharacterized protein</fullName>
    </submittedName>
</protein>
<reference evidence="2 3" key="1">
    <citation type="journal article" date="2020" name="Genomics">
        <title>Complete, high-quality genomes from long-read metagenomic sequencing of two wolf lichen thalli reveals enigmatic genome architecture.</title>
        <authorList>
            <person name="McKenzie S.K."/>
            <person name="Walston R.F."/>
            <person name="Allen J.L."/>
        </authorList>
    </citation>
    <scope>NUCLEOTIDE SEQUENCE [LARGE SCALE GENOMIC DNA]</scope>
    <source>
        <strain evidence="2">WasteWater1</strain>
    </source>
</reference>